<gene>
    <name evidence="1" type="ORF">DPMN_059884</name>
</gene>
<dbReference type="AlphaFoldDB" id="A0A9D4C4R8"/>
<evidence type="ECO:0000313" key="2">
    <source>
        <dbReference type="Proteomes" id="UP000828390"/>
    </source>
</evidence>
<keyword evidence="2" id="KW-1185">Reference proteome</keyword>
<sequence>MLSSLFPGTKNQYLVPLGEIEGTLQVGIEPVTSRSLDRPHIHVATETLDRLIQVIYM</sequence>
<organism evidence="1 2">
    <name type="scientific">Dreissena polymorpha</name>
    <name type="common">Zebra mussel</name>
    <name type="synonym">Mytilus polymorpha</name>
    <dbReference type="NCBI Taxonomy" id="45954"/>
    <lineage>
        <taxon>Eukaryota</taxon>
        <taxon>Metazoa</taxon>
        <taxon>Spiralia</taxon>
        <taxon>Lophotrochozoa</taxon>
        <taxon>Mollusca</taxon>
        <taxon>Bivalvia</taxon>
        <taxon>Autobranchia</taxon>
        <taxon>Heteroconchia</taxon>
        <taxon>Euheterodonta</taxon>
        <taxon>Imparidentia</taxon>
        <taxon>Neoheterodontei</taxon>
        <taxon>Myida</taxon>
        <taxon>Dreissenoidea</taxon>
        <taxon>Dreissenidae</taxon>
        <taxon>Dreissena</taxon>
    </lineage>
</organism>
<comment type="caution">
    <text evidence="1">The sequence shown here is derived from an EMBL/GenBank/DDBJ whole genome shotgun (WGS) entry which is preliminary data.</text>
</comment>
<dbReference type="EMBL" id="JAIWYP010000013">
    <property type="protein sequence ID" value="KAH3717106.1"/>
    <property type="molecule type" value="Genomic_DNA"/>
</dbReference>
<accession>A0A9D4C4R8</accession>
<dbReference type="Proteomes" id="UP000828390">
    <property type="component" value="Unassembled WGS sequence"/>
</dbReference>
<reference evidence="1" key="1">
    <citation type="journal article" date="2019" name="bioRxiv">
        <title>The Genome of the Zebra Mussel, Dreissena polymorpha: A Resource for Invasive Species Research.</title>
        <authorList>
            <person name="McCartney M.A."/>
            <person name="Auch B."/>
            <person name="Kono T."/>
            <person name="Mallez S."/>
            <person name="Zhang Y."/>
            <person name="Obille A."/>
            <person name="Becker A."/>
            <person name="Abrahante J.E."/>
            <person name="Garbe J."/>
            <person name="Badalamenti J.P."/>
            <person name="Herman A."/>
            <person name="Mangelson H."/>
            <person name="Liachko I."/>
            <person name="Sullivan S."/>
            <person name="Sone E.D."/>
            <person name="Koren S."/>
            <person name="Silverstein K.A.T."/>
            <person name="Beckman K.B."/>
            <person name="Gohl D.M."/>
        </authorList>
    </citation>
    <scope>NUCLEOTIDE SEQUENCE</scope>
    <source>
        <strain evidence="1">Duluth1</strain>
        <tissue evidence="1">Whole animal</tissue>
    </source>
</reference>
<proteinExistence type="predicted"/>
<evidence type="ECO:0000313" key="1">
    <source>
        <dbReference type="EMBL" id="KAH3717106.1"/>
    </source>
</evidence>
<reference evidence="1" key="2">
    <citation type="submission" date="2020-11" db="EMBL/GenBank/DDBJ databases">
        <authorList>
            <person name="McCartney M.A."/>
            <person name="Auch B."/>
            <person name="Kono T."/>
            <person name="Mallez S."/>
            <person name="Becker A."/>
            <person name="Gohl D.M."/>
            <person name="Silverstein K.A.T."/>
            <person name="Koren S."/>
            <person name="Bechman K.B."/>
            <person name="Herman A."/>
            <person name="Abrahante J.E."/>
            <person name="Garbe J."/>
        </authorList>
    </citation>
    <scope>NUCLEOTIDE SEQUENCE</scope>
    <source>
        <strain evidence="1">Duluth1</strain>
        <tissue evidence="1">Whole animal</tissue>
    </source>
</reference>
<name>A0A9D4C4R8_DREPO</name>
<protein>
    <submittedName>
        <fullName evidence="1">Uncharacterized protein</fullName>
    </submittedName>
</protein>